<reference evidence="6" key="1">
    <citation type="submission" date="2021-02" db="EMBL/GenBank/DDBJ databases">
        <authorList>
            <person name="Bekaert M."/>
        </authorList>
    </citation>
    <scope>NUCLEOTIDE SEQUENCE</scope>
    <source>
        <strain evidence="6">IoA-00</strain>
    </source>
</reference>
<proteinExistence type="predicted"/>
<dbReference type="FunFam" id="3.30.160.60:FF:000446">
    <property type="entry name" value="Zinc finger protein"/>
    <property type="match status" value="1"/>
</dbReference>
<protein>
    <submittedName>
        <fullName evidence="6">KRAB</fullName>
    </submittedName>
</protein>
<evidence type="ECO:0000313" key="7">
    <source>
        <dbReference type="Proteomes" id="UP000675881"/>
    </source>
</evidence>
<name>A0A7R8H4V9_LEPSM</name>
<dbReference type="PROSITE" id="PS50950">
    <property type="entry name" value="ZF_THAP"/>
    <property type="match status" value="1"/>
</dbReference>
<gene>
    <name evidence="6" type="ORF">LSAA_5184</name>
</gene>
<evidence type="ECO:0000256" key="5">
    <source>
        <dbReference type="ARBA" id="ARBA00023125"/>
    </source>
</evidence>
<dbReference type="GO" id="GO:0003677">
    <property type="term" value="F:DNA binding"/>
    <property type="evidence" value="ECO:0007669"/>
    <property type="project" value="UniProtKB-UniRule"/>
</dbReference>
<keyword evidence="2" id="KW-0677">Repeat</keyword>
<dbReference type="InterPro" id="IPR013087">
    <property type="entry name" value="Znf_C2H2_type"/>
</dbReference>
<dbReference type="AlphaFoldDB" id="A0A7R8H4V9"/>
<dbReference type="SUPFAM" id="SSF57667">
    <property type="entry name" value="beta-beta-alpha zinc fingers"/>
    <property type="match status" value="2"/>
</dbReference>
<dbReference type="Pfam" id="PF00096">
    <property type="entry name" value="zf-C2H2"/>
    <property type="match status" value="1"/>
</dbReference>
<dbReference type="PROSITE" id="PS00028">
    <property type="entry name" value="ZINC_FINGER_C2H2_1"/>
    <property type="match status" value="5"/>
</dbReference>
<keyword evidence="4" id="KW-0862">Zinc</keyword>
<dbReference type="InterPro" id="IPR036236">
    <property type="entry name" value="Znf_C2H2_sf"/>
</dbReference>
<evidence type="ECO:0000256" key="1">
    <source>
        <dbReference type="ARBA" id="ARBA00022723"/>
    </source>
</evidence>
<dbReference type="SMART" id="SM00980">
    <property type="entry name" value="THAP"/>
    <property type="match status" value="1"/>
</dbReference>
<evidence type="ECO:0000256" key="2">
    <source>
        <dbReference type="ARBA" id="ARBA00022737"/>
    </source>
</evidence>
<keyword evidence="3" id="KW-0863">Zinc-finger</keyword>
<evidence type="ECO:0000256" key="4">
    <source>
        <dbReference type="ARBA" id="ARBA00022833"/>
    </source>
</evidence>
<dbReference type="Proteomes" id="UP000675881">
    <property type="component" value="Chromosome 14"/>
</dbReference>
<dbReference type="InterPro" id="IPR011333">
    <property type="entry name" value="SKP1/BTB/POZ_sf"/>
</dbReference>
<dbReference type="PROSITE" id="PS50157">
    <property type="entry name" value="ZINC_FINGER_C2H2_2"/>
    <property type="match status" value="5"/>
</dbReference>
<keyword evidence="1" id="KW-0479">Metal-binding</keyword>
<dbReference type="PANTHER" id="PTHR24379">
    <property type="entry name" value="KRAB AND ZINC FINGER DOMAIN-CONTAINING"/>
    <property type="match status" value="1"/>
</dbReference>
<organism evidence="6 7">
    <name type="scientific">Lepeophtheirus salmonis</name>
    <name type="common">Salmon louse</name>
    <name type="synonym">Caligus salmonis</name>
    <dbReference type="NCBI Taxonomy" id="72036"/>
    <lineage>
        <taxon>Eukaryota</taxon>
        <taxon>Metazoa</taxon>
        <taxon>Ecdysozoa</taxon>
        <taxon>Arthropoda</taxon>
        <taxon>Crustacea</taxon>
        <taxon>Multicrustacea</taxon>
        <taxon>Hexanauplia</taxon>
        <taxon>Copepoda</taxon>
        <taxon>Siphonostomatoida</taxon>
        <taxon>Caligidae</taxon>
        <taxon>Lepeophtheirus</taxon>
    </lineage>
</organism>
<evidence type="ECO:0000256" key="3">
    <source>
        <dbReference type="ARBA" id="ARBA00022771"/>
    </source>
</evidence>
<dbReference type="GO" id="GO:0008270">
    <property type="term" value="F:zinc ion binding"/>
    <property type="evidence" value="ECO:0007669"/>
    <property type="project" value="UniProtKB-KW"/>
</dbReference>
<dbReference type="OrthoDB" id="6376466at2759"/>
<dbReference type="SMART" id="SM00355">
    <property type="entry name" value="ZnF_C2H2"/>
    <property type="match status" value="7"/>
</dbReference>
<keyword evidence="5" id="KW-0238">DNA-binding</keyword>
<accession>A0A7R8H4V9</accession>
<dbReference type="Gene3D" id="3.30.710.10">
    <property type="entry name" value="Potassium Channel Kv1.1, Chain A"/>
    <property type="match status" value="1"/>
</dbReference>
<dbReference type="PANTHER" id="PTHR24379:SF121">
    <property type="entry name" value="C2H2-TYPE DOMAIN-CONTAINING PROTEIN"/>
    <property type="match status" value="1"/>
</dbReference>
<sequence length="634" mass="73277">MSSSLRTFDTSDENVPPKKSKRHIPPKPYRKVISKHSYCCVVGCYNNTNDNDVEFIKFPNRVSQQYRAWIRRIGRVNSDGSLWLPSSDSLICSDHFYDGSLSDMDSIFSTSFAPAFFPHNIDKWEDIRHTLSMRKENGKPTYVSHEPDGDNYVGSNSVSLDLDDYSFSNEKVTLIYPSWMNEISEYVLECQQGKKFTDVIISNGQHSFEGHRIIIMSALPMIKMALLNLECCELDEKPVIILPDMSAYEIEILEKKDFSYHTTNVKISEQCPISEAVAEKVKKAAGDKKTQILAPIPVLKLDNKKITSNDFFRLYNNVACRAAKNHALHHTFQPKPNSIAQSNEIEDSILGDEIFDKEVVQEVTPSSSVHTDSTPIEEKDKPILDKIMKQVTTMRAVNPRKFTVRNANKKYTRKSRRSERPTKPYCSACEKEFDTYTERDQHKVFHLSDPDQFPNSLNCKYCKKNLKTVEQKRIHETNHTKVGWKCEICEKGFPSAHKLLDHSFTHKTTSRFMCQFCSKGFRIKSKLILHENMHRNISKHKCKYCLRLFISSRSLLDHLNFHEGIRPYVCDKCGKSFCTSPSLSQHRSRVHNRCDFALGSYKCKHCFKRFRYKAVANNHMEHCDSRPPVTVFTH</sequence>
<dbReference type="EMBL" id="HG994593">
    <property type="protein sequence ID" value="CAF2854907.1"/>
    <property type="molecule type" value="Genomic_DNA"/>
</dbReference>
<keyword evidence="7" id="KW-1185">Reference proteome</keyword>
<dbReference type="InterPro" id="IPR006612">
    <property type="entry name" value="THAP_Znf"/>
</dbReference>
<evidence type="ECO:0000313" key="6">
    <source>
        <dbReference type="EMBL" id="CAF2854907.1"/>
    </source>
</evidence>
<dbReference type="SUPFAM" id="SSF57716">
    <property type="entry name" value="Glucocorticoid receptor-like (DNA-binding domain)"/>
    <property type="match status" value="1"/>
</dbReference>
<dbReference type="GO" id="GO:0005634">
    <property type="term" value="C:nucleus"/>
    <property type="evidence" value="ECO:0007669"/>
    <property type="project" value="UniProtKB-ARBA"/>
</dbReference>
<dbReference type="Gene3D" id="3.30.160.60">
    <property type="entry name" value="Classic Zinc Finger"/>
    <property type="match status" value="2"/>
</dbReference>